<proteinExistence type="predicted"/>
<feature type="region of interest" description="Disordered" evidence="1">
    <location>
        <begin position="1"/>
        <end position="27"/>
    </location>
</feature>
<sequence>MKREGRQHGMVRSFCSIPSPLNPNPRRRVINKLDTPPTAGLFTKVTSKPTNHSKFTGRCGKPKCSDCHMQPARKAKDKAKGSHKLKSATDVSSDCKYVSWKVVDQTSNGMKRSFEYTATGILDRLDQWDCDDDDDDDECDEDLRIESDEVMRFGDVERTISVDDMDDDHEDWFFVTDNYVIAAT</sequence>
<organism evidence="2 3">
    <name type="scientific">Daucus carota subsp. sativus</name>
    <name type="common">Carrot</name>
    <dbReference type="NCBI Taxonomy" id="79200"/>
    <lineage>
        <taxon>Eukaryota</taxon>
        <taxon>Viridiplantae</taxon>
        <taxon>Streptophyta</taxon>
        <taxon>Embryophyta</taxon>
        <taxon>Tracheophyta</taxon>
        <taxon>Spermatophyta</taxon>
        <taxon>Magnoliopsida</taxon>
        <taxon>eudicotyledons</taxon>
        <taxon>Gunneridae</taxon>
        <taxon>Pentapetalae</taxon>
        <taxon>asterids</taxon>
        <taxon>campanulids</taxon>
        <taxon>Apiales</taxon>
        <taxon>Apiaceae</taxon>
        <taxon>Apioideae</taxon>
        <taxon>Scandiceae</taxon>
        <taxon>Daucinae</taxon>
        <taxon>Daucus</taxon>
        <taxon>Daucus sect. Daucus</taxon>
    </lineage>
</organism>
<keyword evidence="3" id="KW-1185">Reference proteome</keyword>
<dbReference type="PANTHER" id="PTHR34278">
    <property type="entry name" value="PROTEIN THI031, PUTATIVE-RELATED"/>
    <property type="match status" value="1"/>
</dbReference>
<evidence type="ECO:0000313" key="3">
    <source>
        <dbReference type="Proteomes" id="UP000077755"/>
    </source>
</evidence>
<accession>A0AAF1AVF8</accession>
<reference evidence="2" key="2">
    <citation type="submission" date="2022-03" db="EMBL/GenBank/DDBJ databases">
        <title>Draft title - Genomic analysis of global carrot germplasm unveils the trajectory of domestication and the origin of high carotenoid orange carrot.</title>
        <authorList>
            <person name="Iorizzo M."/>
            <person name="Ellison S."/>
            <person name="Senalik D."/>
            <person name="Macko-Podgorni A."/>
            <person name="Grzebelus D."/>
            <person name="Bostan H."/>
            <person name="Rolling W."/>
            <person name="Curaba J."/>
            <person name="Simon P."/>
        </authorList>
    </citation>
    <scope>NUCLEOTIDE SEQUENCE</scope>
    <source>
        <tissue evidence="2">Leaf</tissue>
    </source>
</reference>
<gene>
    <name evidence="2" type="ORF">DCAR_0415739</name>
</gene>
<reference evidence="2" key="1">
    <citation type="journal article" date="2016" name="Nat. Genet.">
        <title>A high-quality carrot genome assembly provides new insights into carotenoid accumulation and asterid genome evolution.</title>
        <authorList>
            <person name="Iorizzo M."/>
            <person name="Ellison S."/>
            <person name="Senalik D."/>
            <person name="Zeng P."/>
            <person name="Satapoomin P."/>
            <person name="Huang J."/>
            <person name="Bowman M."/>
            <person name="Iovene M."/>
            <person name="Sanseverino W."/>
            <person name="Cavagnaro P."/>
            <person name="Yildiz M."/>
            <person name="Macko-Podgorni A."/>
            <person name="Moranska E."/>
            <person name="Grzebelus E."/>
            <person name="Grzebelus D."/>
            <person name="Ashrafi H."/>
            <person name="Zheng Z."/>
            <person name="Cheng S."/>
            <person name="Spooner D."/>
            <person name="Van Deynze A."/>
            <person name="Simon P."/>
        </authorList>
    </citation>
    <scope>NUCLEOTIDE SEQUENCE</scope>
    <source>
        <tissue evidence="2">Leaf</tissue>
    </source>
</reference>
<dbReference type="Proteomes" id="UP000077755">
    <property type="component" value="Chromosome 4"/>
</dbReference>
<evidence type="ECO:0000313" key="2">
    <source>
        <dbReference type="EMBL" id="WOG96404.1"/>
    </source>
</evidence>
<evidence type="ECO:0000256" key="1">
    <source>
        <dbReference type="SAM" id="MobiDB-lite"/>
    </source>
</evidence>
<name>A0AAF1AVF8_DAUCS</name>
<dbReference type="PANTHER" id="PTHR34278:SF1">
    <property type="entry name" value="PROTEIN THI031, PUTATIVE-RELATED"/>
    <property type="match status" value="1"/>
</dbReference>
<dbReference type="EMBL" id="CP093346">
    <property type="protein sequence ID" value="WOG96404.1"/>
    <property type="molecule type" value="Genomic_DNA"/>
</dbReference>
<protein>
    <submittedName>
        <fullName evidence="2">Uncharacterized protein</fullName>
    </submittedName>
</protein>
<dbReference type="AlphaFoldDB" id="A0AAF1AVF8"/>